<name>A0A1H7K500_9GAMM</name>
<gene>
    <name evidence="1" type="ORF">SAMN05216214_105154</name>
</gene>
<dbReference type="InterPro" id="IPR032314">
    <property type="entry name" value="DUF4845"/>
</dbReference>
<dbReference type="STRING" id="1429083.GCA_001885685_01270"/>
<evidence type="ECO:0000313" key="2">
    <source>
        <dbReference type="Proteomes" id="UP000185766"/>
    </source>
</evidence>
<keyword evidence="2" id="KW-1185">Reference proteome</keyword>
<dbReference type="Proteomes" id="UP000185766">
    <property type="component" value="Unassembled WGS sequence"/>
</dbReference>
<dbReference type="EMBL" id="FOAS01000005">
    <property type="protein sequence ID" value="SEK81842.1"/>
    <property type="molecule type" value="Genomic_DNA"/>
</dbReference>
<reference evidence="1 2" key="1">
    <citation type="submission" date="2016-10" db="EMBL/GenBank/DDBJ databases">
        <authorList>
            <person name="de Groot N.N."/>
        </authorList>
    </citation>
    <scope>NUCLEOTIDE SEQUENCE [LARGE SCALE GENOMIC DNA]</scope>
    <source>
        <strain evidence="1 2">JCM 19513</strain>
    </source>
</reference>
<accession>A0A1H7K500</accession>
<proteinExistence type="predicted"/>
<organism evidence="1 2">
    <name type="scientific">Atopomonas hussainii</name>
    <dbReference type="NCBI Taxonomy" id="1429083"/>
    <lineage>
        <taxon>Bacteria</taxon>
        <taxon>Pseudomonadati</taxon>
        <taxon>Pseudomonadota</taxon>
        <taxon>Gammaproteobacteria</taxon>
        <taxon>Pseudomonadales</taxon>
        <taxon>Pseudomonadaceae</taxon>
        <taxon>Atopomonas</taxon>
    </lineage>
</organism>
<dbReference type="Pfam" id="PF16137">
    <property type="entry name" value="DUF4845"/>
    <property type="match status" value="1"/>
</dbReference>
<evidence type="ECO:0000313" key="1">
    <source>
        <dbReference type="EMBL" id="SEK81842.1"/>
    </source>
</evidence>
<dbReference type="RefSeq" id="WP_074866474.1">
    <property type="nucleotide sequence ID" value="NZ_FOAS01000005.1"/>
</dbReference>
<evidence type="ECO:0008006" key="3">
    <source>
        <dbReference type="Google" id="ProtNLM"/>
    </source>
</evidence>
<protein>
    <recommendedName>
        <fullName evidence="3">DUF4845 domain-containing protein</fullName>
    </recommendedName>
</protein>
<dbReference type="AlphaFoldDB" id="A0A1H7K500"/>
<sequence>MVVRKQQRGMSVMNVLMLLAIAAFLASAAFKVIPHYLDFMAMEKMVAGIESPQGLGITTPGDVYDHMRKGMQVNSIRGVDLRKAMVVEQEGNEFHIKLNYEQRENLIKNIDLVVKFEKEFRVRAPQ</sequence>